<dbReference type="Proteomes" id="UP001517367">
    <property type="component" value="Unassembled WGS sequence"/>
</dbReference>
<comment type="similarity">
    <text evidence="1">Belongs to the transferase hexapeptide repeat family.</text>
</comment>
<evidence type="ECO:0000256" key="7">
    <source>
        <dbReference type="ARBA" id="ARBA00023315"/>
    </source>
</evidence>
<keyword evidence="5" id="KW-0220">Diaminopimelate biosynthesis</keyword>
<protein>
    <submittedName>
        <fullName evidence="8">Acyltransferase</fullName>
    </submittedName>
</protein>
<reference evidence="8 9" key="1">
    <citation type="submission" date="2024-12" db="EMBL/GenBank/DDBJ databases">
        <authorList>
            <person name="Hu S."/>
        </authorList>
    </citation>
    <scope>NUCLEOTIDE SEQUENCE [LARGE SCALE GENOMIC DNA]</scope>
    <source>
        <strain evidence="8 9">P-25</strain>
    </source>
</reference>
<evidence type="ECO:0000256" key="6">
    <source>
        <dbReference type="ARBA" id="ARBA00023154"/>
    </source>
</evidence>
<keyword evidence="7 8" id="KW-0012">Acyltransferase</keyword>
<evidence type="ECO:0000256" key="5">
    <source>
        <dbReference type="ARBA" id="ARBA00022915"/>
    </source>
</evidence>
<dbReference type="RefSeq" id="WP_138729736.1">
    <property type="nucleotide sequence ID" value="NZ_SRMP02000003.1"/>
</dbReference>
<dbReference type="SUPFAM" id="SSF51161">
    <property type="entry name" value="Trimeric LpxA-like enzymes"/>
    <property type="match status" value="1"/>
</dbReference>
<dbReference type="InterPro" id="IPR018357">
    <property type="entry name" value="Hexapep_transf_CS"/>
</dbReference>
<evidence type="ECO:0000313" key="9">
    <source>
        <dbReference type="Proteomes" id="UP001517367"/>
    </source>
</evidence>
<dbReference type="GO" id="GO:0016746">
    <property type="term" value="F:acyltransferase activity"/>
    <property type="evidence" value="ECO:0007669"/>
    <property type="project" value="UniProtKB-KW"/>
</dbReference>
<accession>A0ABW9JEV3</accession>
<evidence type="ECO:0000256" key="2">
    <source>
        <dbReference type="ARBA" id="ARBA00022605"/>
    </source>
</evidence>
<dbReference type="Gene3D" id="2.160.10.10">
    <property type="entry name" value="Hexapeptide repeat proteins"/>
    <property type="match status" value="1"/>
</dbReference>
<keyword evidence="9" id="KW-1185">Reference proteome</keyword>
<evidence type="ECO:0000256" key="3">
    <source>
        <dbReference type="ARBA" id="ARBA00022679"/>
    </source>
</evidence>
<comment type="caution">
    <text evidence="8">The sequence shown here is derived from an EMBL/GenBank/DDBJ whole genome shotgun (WGS) entry which is preliminary data.</text>
</comment>
<dbReference type="PANTHER" id="PTHR43300:SF10">
    <property type="entry name" value="2,3,4,5-TETRAHYDROPYRIDINE-2,6-DICARBOXYLATE N-ACETYLTRANSFERASE"/>
    <property type="match status" value="1"/>
</dbReference>
<name>A0ABW9JEV3_9SPHI</name>
<dbReference type="CDD" id="cd04647">
    <property type="entry name" value="LbH_MAT_like"/>
    <property type="match status" value="1"/>
</dbReference>
<keyword evidence="3" id="KW-0808">Transferase</keyword>
<sequence length="202" mass="22896">MIGILKTLIAKYRLYKQKQHYEIGSSHLFDGFRLILYHPIPNKKYLYVGDDTILDCKVIFESNEGTVTIGNRSYIGDSTIICRSEVVFEDNIFVAWGCCFYDHNSHSIDYRERENDITQQLKDFRSGHLFIKNKNWDVVSSKPIRVRSNAWIGMNSIILKGVTIGEGAVVAAGSVVTKDVAPWTIVGGNPAIFIKEVPHKKV</sequence>
<gene>
    <name evidence="8" type="ORF">E5L68_003870</name>
</gene>
<dbReference type="EMBL" id="SRMP02000003">
    <property type="protein sequence ID" value="MFN0290511.1"/>
    <property type="molecule type" value="Genomic_DNA"/>
</dbReference>
<dbReference type="InterPro" id="IPR001451">
    <property type="entry name" value="Hexapep"/>
</dbReference>
<dbReference type="InterPro" id="IPR011004">
    <property type="entry name" value="Trimer_LpxA-like_sf"/>
</dbReference>
<evidence type="ECO:0000256" key="1">
    <source>
        <dbReference type="ARBA" id="ARBA00007274"/>
    </source>
</evidence>
<dbReference type="PROSITE" id="PS00101">
    <property type="entry name" value="HEXAPEP_TRANSFERASES"/>
    <property type="match status" value="1"/>
</dbReference>
<dbReference type="InterPro" id="IPR050179">
    <property type="entry name" value="Trans_hexapeptide_repeat"/>
</dbReference>
<dbReference type="Pfam" id="PF00132">
    <property type="entry name" value="Hexapep"/>
    <property type="match status" value="1"/>
</dbReference>
<keyword evidence="6" id="KW-0457">Lysine biosynthesis</keyword>
<organism evidence="8 9">
    <name type="scientific">Pedobacter helvus</name>
    <dbReference type="NCBI Taxonomy" id="2563444"/>
    <lineage>
        <taxon>Bacteria</taxon>
        <taxon>Pseudomonadati</taxon>
        <taxon>Bacteroidota</taxon>
        <taxon>Sphingobacteriia</taxon>
        <taxon>Sphingobacteriales</taxon>
        <taxon>Sphingobacteriaceae</taxon>
        <taxon>Pedobacter</taxon>
    </lineage>
</organism>
<proteinExistence type="inferred from homology"/>
<keyword evidence="4" id="KW-0677">Repeat</keyword>
<dbReference type="PANTHER" id="PTHR43300">
    <property type="entry name" value="ACETYLTRANSFERASE"/>
    <property type="match status" value="1"/>
</dbReference>
<evidence type="ECO:0000256" key="4">
    <source>
        <dbReference type="ARBA" id="ARBA00022737"/>
    </source>
</evidence>
<evidence type="ECO:0000313" key="8">
    <source>
        <dbReference type="EMBL" id="MFN0290511.1"/>
    </source>
</evidence>
<keyword evidence="2" id="KW-0028">Amino-acid biosynthesis</keyword>